<comment type="caution">
    <text evidence="1">The sequence shown here is derived from an EMBL/GenBank/DDBJ whole genome shotgun (WGS) entry which is preliminary data.</text>
</comment>
<accession>A0A853C9X2</accession>
<keyword evidence="2" id="KW-1185">Reference proteome</keyword>
<dbReference type="Proteomes" id="UP000541969">
    <property type="component" value="Unassembled WGS sequence"/>
</dbReference>
<evidence type="ECO:0000313" key="2">
    <source>
        <dbReference type="Proteomes" id="UP000541969"/>
    </source>
</evidence>
<evidence type="ECO:0000313" key="1">
    <source>
        <dbReference type="EMBL" id="NYJ03806.1"/>
    </source>
</evidence>
<protein>
    <submittedName>
        <fullName evidence="1">Uncharacterized protein</fullName>
    </submittedName>
</protein>
<gene>
    <name evidence="1" type="ORF">GGQ55_000084</name>
</gene>
<reference evidence="1 2" key="1">
    <citation type="submission" date="2020-07" db="EMBL/GenBank/DDBJ databases">
        <title>Sequencing the genomes of 1000 actinobacteria strains.</title>
        <authorList>
            <person name="Klenk H.-P."/>
        </authorList>
    </citation>
    <scope>NUCLEOTIDE SEQUENCE [LARGE SCALE GENOMIC DNA]</scope>
    <source>
        <strain evidence="1 2">DSM 104001</strain>
    </source>
</reference>
<dbReference type="EMBL" id="JACBZT010000001">
    <property type="protein sequence ID" value="NYJ03806.1"/>
    <property type="molecule type" value="Genomic_DNA"/>
</dbReference>
<dbReference type="AlphaFoldDB" id="A0A853C9X2"/>
<organism evidence="1 2">
    <name type="scientific">Petropleomorpha daqingensis</name>
    <dbReference type="NCBI Taxonomy" id="2026353"/>
    <lineage>
        <taxon>Bacteria</taxon>
        <taxon>Bacillati</taxon>
        <taxon>Actinomycetota</taxon>
        <taxon>Actinomycetes</taxon>
        <taxon>Geodermatophilales</taxon>
        <taxon>Geodermatophilaceae</taxon>
        <taxon>Petropleomorpha</taxon>
    </lineage>
</organism>
<sequence>MTPMDDAALLRTAAERLTALAARSTAGDWRVGGLLASRPEVVAHRPDGGSEHVAEARAASAGWIAGLSPAVAVPLADLLRAAADRPEPGEPALRLARLLLERLGGDHQATPGS</sequence>
<name>A0A853C9X2_9ACTN</name>
<proteinExistence type="predicted"/>